<protein>
    <submittedName>
        <fullName evidence="2">DUF2383 domain-containing protein</fullName>
    </submittedName>
</protein>
<keyword evidence="3" id="KW-1185">Reference proteome</keyword>
<reference evidence="2 3" key="1">
    <citation type="submission" date="2024-01" db="EMBL/GenBank/DDBJ databases">
        <title>Mariniflexile litorale sp. nov., isolated from the shallow sediments of the Sea of Japan.</title>
        <authorList>
            <person name="Romanenko L."/>
            <person name="Bystritskaya E."/>
            <person name="Isaeva M."/>
        </authorList>
    </citation>
    <scope>NUCLEOTIDE SEQUENCE [LARGE SCALE GENOMIC DNA]</scope>
    <source>
        <strain evidence="2 3">KCTC 32427</strain>
    </source>
</reference>
<organism evidence="2 3">
    <name type="scientific">Mariniflexile soesokkakense</name>
    <dbReference type="NCBI Taxonomy" id="1343160"/>
    <lineage>
        <taxon>Bacteria</taxon>
        <taxon>Pseudomonadati</taxon>
        <taxon>Bacteroidota</taxon>
        <taxon>Flavobacteriia</taxon>
        <taxon>Flavobacteriales</taxon>
        <taxon>Flavobacteriaceae</taxon>
        <taxon>Mariniflexile</taxon>
    </lineage>
</organism>
<sequence length="181" mass="21483">MALFTLLILQDRCETIRILKEFIESAKLKIIYMKSSEKILSKLNNLLIMNYEVEKVYLKALDLATDDNLKAFFRERGFERNEFGRQLRAELKKLDGKPKKFDGLSRSFDSVFTNFRDYILLNLEDDLMEEVYSLKRLSIEKYNELLREINLPLSTCKLLVKQRDSIYGNMNAMKRQEEFVV</sequence>
<gene>
    <name evidence="2" type="ORF">VP395_06115</name>
</gene>
<dbReference type="InterPro" id="IPR012347">
    <property type="entry name" value="Ferritin-like"/>
</dbReference>
<dbReference type="EMBL" id="JAZHYP010000002">
    <property type="protein sequence ID" value="MEN3323293.1"/>
    <property type="molecule type" value="Genomic_DNA"/>
</dbReference>
<evidence type="ECO:0000313" key="3">
    <source>
        <dbReference type="Proteomes" id="UP001416393"/>
    </source>
</evidence>
<accession>A0ABV0A901</accession>
<name>A0ABV0A901_9FLAO</name>
<proteinExistence type="predicted"/>
<dbReference type="InterPro" id="IPR019052">
    <property type="entry name" value="DUF2383"/>
</dbReference>
<dbReference type="Gene3D" id="1.20.1260.10">
    <property type="match status" value="1"/>
</dbReference>
<dbReference type="Pfam" id="PF09537">
    <property type="entry name" value="DUF2383"/>
    <property type="match status" value="1"/>
</dbReference>
<evidence type="ECO:0000313" key="2">
    <source>
        <dbReference type="EMBL" id="MEN3323293.1"/>
    </source>
</evidence>
<evidence type="ECO:0000259" key="1">
    <source>
        <dbReference type="Pfam" id="PF09537"/>
    </source>
</evidence>
<comment type="caution">
    <text evidence="2">The sequence shown here is derived from an EMBL/GenBank/DDBJ whole genome shotgun (WGS) entry which is preliminary data.</text>
</comment>
<feature type="domain" description="DUF2383" evidence="1">
    <location>
        <begin position="39"/>
        <end position="147"/>
    </location>
</feature>
<dbReference type="RefSeq" id="WP_346240864.1">
    <property type="nucleotide sequence ID" value="NZ_JAZHYP010000002.1"/>
</dbReference>
<dbReference type="InterPro" id="IPR009078">
    <property type="entry name" value="Ferritin-like_SF"/>
</dbReference>
<dbReference type="SUPFAM" id="SSF47240">
    <property type="entry name" value="Ferritin-like"/>
    <property type="match status" value="1"/>
</dbReference>
<dbReference type="Proteomes" id="UP001416393">
    <property type="component" value="Unassembled WGS sequence"/>
</dbReference>